<organism evidence="1 2">
    <name type="scientific">Acorus gramineus</name>
    <name type="common">Dwarf sweet flag</name>
    <dbReference type="NCBI Taxonomy" id="55184"/>
    <lineage>
        <taxon>Eukaryota</taxon>
        <taxon>Viridiplantae</taxon>
        <taxon>Streptophyta</taxon>
        <taxon>Embryophyta</taxon>
        <taxon>Tracheophyta</taxon>
        <taxon>Spermatophyta</taxon>
        <taxon>Magnoliopsida</taxon>
        <taxon>Liliopsida</taxon>
        <taxon>Acoraceae</taxon>
        <taxon>Acorus</taxon>
    </lineage>
</organism>
<reference evidence="1" key="1">
    <citation type="journal article" date="2023" name="Nat. Commun.">
        <title>Diploid and tetraploid genomes of Acorus and the evolution of monocots.</title>
        <authorList>
            <person name="Ma L."/>
            <person name="Liu K.W."/>
            <person name="Li Z."/>
            <person name="Hsiao Y.Y."/>
            <person name="Qi Y."/>
            <person name="Fu T."/>
            <person name="Tang G.D."/>
            <person name="Zhang D."/>
            <person name="Sun W.H."/>
            <person name="Liu D.K."/>
            <person name="Li Y."/>
            <person name="Chen G.Z."/>
            <person name="Liu X.D."/>
            <person name="Liao X.Y."/>
            <person name="Jiang Y.T."/>
            <person name="Yu X."/>
            <person name="Hao Y."/>
            <person name="Huang J."/>
            <person name="Zhao X.W."/>
            <person name="Ke S."/>
            <person name="Chen Y.Y."/>
            <person name="Wu W.L."/>
            <person name="Hsu J.L."/>
            <person name="Lin Y.F."/>
            <person name="Huang M.D."/>
            <person name="Li C.Y."/>
            <person name="Huang L."/>
            <person name="Wang Z.W."/>
            <person name="Zhao X."/>
            <person name="Zhong W.Y."/>
            <person name="Peng D.H."/>
            <person name="Ahmad S."/>
            <person name="Lan S."/>
            <person name="Zhang J.S."/>
            <person name="Tsai W.C."/>
            <person name="Van de Peer Y."/>
            <person name="Liu Z.J."/>
        </authorList>
    </citation>
    <scope>NUCLEOTIDE SEQUENCE</scope>
    <source>
        <strain evidence="1">SCP</strain>
    </source>
</reference>
<proteinExistence type="predicted"/>
<keyword evidence="2" id="KW-1185">Reference proteome</keyword>
<accession>A0AAV9A7C6</accession>
<dbReference type="EMBL" id="JAUJYN010000011">
    <property type="protein sequence ID" value="KAK1260147.1"/>
    <property type="molecule type" value="Genomic_DNA"/>
</dbReference>
<comment type="caution">
    <text evidence="1">The sequence shown here is derived from an EMBL/GenBank/DDBJ whole genome shotgun (WGS) entry which is preliminary data.</text>
</comment>
<gene>
    <name evidence="1" type="ORF">QJS04_geneDACA013409</name>
</gene>
<reference evidence="1" key="2">
    <citation type="submission" date="2023-06" db="EMBL/GenBank/DDBJ databases">
        <authorList>
            <person name="Ma L."/>
            <person name="Liu K.-W."/>
            <person name="Li Z."/>
            <person name="Hsiao Y.-Y."/>
            <person name="Qi Y."/>
            <person name="Fu T."/>
            <person name="Tang G."/>
            <person name="Zhang D."/>
            <person name="Sun W.-H."/>
            <person name="Liu D.-K."/>
            <person name="Li Y."/>
            <person name="Chen G.-Z."/>
            <person name="Liu X.-D."/>
            <person name="Liao X.-Y."/>
            <person name="Jiang Y.-T."/>
            <person name="Yu X."/>
            <person name="Hao Y."/>
            <person name="Huang J."/>
            <person name="Zhao X.-W."/>
            <person name="Ke S."/>
            <person name="Chen Y.-Y."/>
            <person name="Wu W.-L."/>
            <person name="Hsu J.-L."/>
            <person name="Lin Y.-F."/>
            <person name="Huang M.-D."/>
            <person name="Li C.-Y."/>
            <person name="Huang L."/>
            <person name="Wang Z.-W."/>
            <person name="Zhao X."/>
            <person name="Zhong W.-Y."/>
            <person name="Peng D.-H."/>
            <person name="Ahmad S."/>
            <person name="Lan S."/>
            <person name="Zhang J.-S."/>
            <person name="Tsai W.-C."/>
            <person name="Van De Peer Y."/>
            <person name="Liu Z.-J."/>
        </authorList>
    </citation>
    <scope>NUCLEOTIDE SEQUENCE</scope>
    <source>
        <strain evidence="1">SCP</strain>
        <tissue evidence="1">Leaves</tissue>
    </source>
</reference>
<dbReference type="Proteomes" id="UP001179952">
    <property type="component" value="Unassembled WGS sequence"/>
</dbReference>
<name>A0AAV9A7C6_ACOGR</name>
<dbReference type="AlphaFoldDB" id="A0AAV9A7C6"/>
<protein>
    <submittedName>
        <fullName evidence="1">Uncharacterized protein</fullName>
    </submittedName>
</protein>
<evidence type="ECO:0000313" key="1">
    <source>
        <dbReference type="EMBL" id="KAK1260147.1"/>
    </source>
</evidence>
<evidence type="ECO:0000313" key="2">
    <source>
        <dbReference type="Proteomes" id="UP001179952"/>
    </source>
</evidence>
<sequence length="83" mass="9748">MRNSSAYGLSPRRPRWVRTEDKSPLVHLSEKFHLLTAKQVVQELNVRQDEEHIFKLHVAKLIADQLNMKVIQKRKMEEGIITS</sequence>